<dbReference type="AlphaFoldDB" id="K7LK13"/>
<dbReference type="Proteomes" id="UP000008827">
    <property type="component" value="Chromosome 10"/>
</dbReference>
<dbReference type="PaxDb" id="3847-GLYMA10G31940.2"/>
<reference evidence="6" key="3">
    <citation type="submission" date="2018-07" db="EMBL/GenBank/DDBJ databases">
        <title>WGS assembly of Glycine max.</title>
        <authorList>
            <person name="Schmutz J."/>
            <person name="Cannon S."/>
            <person name="Schlueter J."/>
            <person name="Ma J."/>
            <person name="Mitros T."/>
            <person name="Nelson W."/>
            <person name="Hyten D."/>
            <person name="Song Q."/>
            <person name="Thelen J."/>
            <person name="Cheng J."/>
            <person name="Xu D."/>
            <person name="Hellsten U."/>
            <person name="May G."/>
            <person name="Yu Y."/>
            <person name="Sakurai T."/>
            <person name="Umezawa T."/>
            <person name="Bhattacharyya M."/>
            <person name="Sandhu D."/>
            <person name="Valliyodan B."/>
            <person name="Lindquist E."/>
            <person name="Peto M."/>
            <person name="Grant D."/>
            <person name="Shu S."/>
            <person name="Goodstein D."/>
            <person name="Barry K."/>
            <person name="Futrell-Griggs M."/>
            <person name="Abernathy B."/>
            <person name="Du J."/>
            <person name="Tian Z."/>
            <person name="Zhu L."/>
            <person name="Gill N."/>
            <person name="Joshi T."/>
            <person name="Libault M."/>
            <person name="Sethuraman A."/>
            <person name="Zhang X."/>
            <person name="Shinozaki K."/>
            <person name="Nguyen H."/>
            <person name="Wing R."/>
            <person name="Cregan P."/>
            <person name="Specht J."/>
            <person name="Grimwood J."/>
            <person name="Rokhsar D."/>
            <person name="Stacey G."/>
            <person name="Shoemaker R."/>
            <person name="Jackson S."/>
        </authorList>
    </citation>
    <scope>NUCLEOTIDE SEQUENCE</scope>
    <source>
        <tissue evidence="6">Callus</tissue>
    </source>
</reference>
<evidence type="ECO:0000256" key="2">
    <source>
        <dbReference type="ARBA" id="ARBA00022741"/>
    </source>
</evidence>
<evidence type="ECO:0000313" key="6">
    <source>
        <dbReference type="EMBL" id="KRH34312.1"/>
    </source>
</evidence>
<reference evidence="7" key="2">
    <citation type="submission" date="2018-02" db="UniProtKB">
        <authorList>
            <consortium name="EnsemblPlants"/>
        </authorList>
    </citation>
    <scope>IDENTIFICATION</scope>
    <source>
        <strain evidence="7">Williams 82</strain>
    </source>
</reference>
<dbReference type="InterPro" id="IPR036621">
    <property type="entry name" value="Anticodon-bd_dom_sf"/>
</dbReference>
<dbReference type="Gene3D" id="3.30.930.10">
    <property type="entry name" value="Bira Bifunctional Protein, Domain 2"/>
    <property type="match status" value="1"/>
</dbReference>
<dbReference type="GO" id="GO:0005739">
    <property type="term" value="C:mitochondrion"/>
    <property type="evidence" value="ECO:0000318"/>
    <property type="project" value="GO_Central"/>
</dbReference>
<evidence type="ECO:0000313" key="7">
    <source>
        <dbReference type="EnsemblPlants" id="KRH34312"/>
    </source>
</evidence>
<organism evidence="7">
    <name type="scientific">Glycine max</name>
    <name type="common">Soybean</name>
    <name type="synonym">Glycine hispida</name>
    <dbReference type="NCBI Taxonomy" id="3847"/>
    <lineage>
        <taxon>Eukaryota</taxon>
        <taxon>Viridiplantae</taxon>
        <taxon>Streptophyta</taxon>
        <taxon>Embryophyta</taxon>
        <taxon>Tracheophyta</taxon>
        <taxon>Spermatophyta</taxon>
        <taxon>Magnoliopsida</taxon>
        <taxon>eudicotyledons</taxon>
        <taxon>Gunneridae</taxon>
        <taxon>Pentapetalae</taxon>
        <taxon>rosids</taxon>
        <taxon>fabids</taxon>
        <taxon>Fabales</taxon>
        <taxon>Fabaceae</taxon>
        <taxon>Papilionoideae</taxon>
        <taxon>50 kb inversion clade</taxon>
        <taxon>NPAAA clade</taxon>
        <taxon>indigoferoid/millettioid clade</taxon>
        <taxon>Phaseoleae</taxon>
        <taxon>Glycine</taxon>
        <taxon>Glycine subgen. Soja</taxon>
    </lineage>
</organism>
<sequence>EEKGLTAETADKIETFVKEKGPPLALLSKFRDGSAFLKDDVSIAALNNLEILFKLLDKSKRLDKVVFDLSLARGLDYYTGIIFEALQKIFLLVRILMFGSIASGGRYDNLMEMFGSKKVTTIGVSLGIERVFEIMEQRQKDQNQMARPTKIKVLVSILEMEDDLILVAELAGELWDAGHFEYANKSRIPWMVLVGEREVKEGVVQLKDLEGSNLVSIVEELRRRLYP</sequence>
<gene>
    <name evidence="6" type="ORF">GLYMA_10G175700</name>
</gene>
<dbReference type="EMBL" id="CM000843">
    <property type="protein sequence ID" value="KRH34312.1"/>
    <property type="molecule type" value="Genomic_DNA"/>
</dbReference>
<dbReference type="OMA" id="KAGIPWM"/>
<dbReference type="EnsemblPlants" id="KRH34312">
    <property type="protein sequence ID" value="KRH34312"/>
    <property type="gene ID" value="GLYMA_10G175700"/>
</dbReference>
<dbReference type="PANTHER" id="PTHR11476">
    <property type="entry name" value="HISTIDYL-TRNA SYNTHETASE"/>
    <property type="match status" value="1"/>
</dbReference>
<evidence type="ECO:0000256" key="1">
    <source>
        <dbReference type="ARBA" id="ARBA00012815"/>
    </source>
</evidence>
<dbReference type="GO" id="GO:0000166">
    <property type="term" value="F:nucleotide binding"/>
    <property type="evidence" value="ECO:0007669"/>
    <property type="project" value="UniProtKB-KW"/>
</dbReference>
<dbReference type="STRING" id="3847.K7LK13"/>
<dbReference type="eggNOG" id="KOG1936">
    <property type="taxonomic scope" value="Eukaryota"/>
</dbReference>
<dbReference type="GO" id="GO:0003723">
    <property type="term" value="F:RNA binding"/>
    <property type="evidence" value="ECO:0000318"/>
    <property type="project" value="GO_Central"/>
</dbReference>
<dbReference type="GO" id="GO:0006427">
    <property type="term" value="P:histidyl-tRNA aminoacylation"/>
    <property type="evidence" value="ECO:0000318"/>
    <property type="project" value="GO_Central"/>
</dbReference>
<dbReference type="SUPFAM" id="SSF55681">
    <property type="entry name" value="Class II aaRS and biotin synthetases"/>
    <property type="match status" value="1"/>
</dbReference>
<accession>K7LK13</accession>
<keyword evidence="2" id="KW-0547">Nucleotide-binding</keyword>
<comment type="catalytic activity">
    <reaction evidence="3">
        <text>tRNA(His) + L-histidine + ATP = L-histidyl-tRNA(His) + AMP + diphosphate + H(+)</text>
        <dbReference type="Rhea" id="RHEA:17313"/>
        <dbReference type="Rhea" id="RHEA-COMP:9665"/>
        <dbReference type="Rhea" id="RHEA-COMP:9689"/>
        <dbReference type="ChEBI" id="CHEBI:15378"/>
        <dbReference type="ChEBI" id="CHEBI:30616"/>
        <dbReference type="ChEBI" id="CHEBI:33019"/>
        <dbReference type="ChEBI" id="CHEBI:57595"/>
        <dbReference type="ChEBI" id="CHEBI:78442"/>
        <dbReference type="ChEBI" id="CHEBI:78527"/>
        <dbReference type="ChEBI" id="CHEBI:456215"/>
        <dbReference type="EC" id="6.1.1.21"/>
    </reaction>
</comment>
<dbReference type="InterPro" id="IPR041715">
    <property type="entry name" value="HisRS-like_core"/>
</dbReference>
<dbReference type="InterPro" id="IPR045864">
    <property type="entry name" value="aa-tRNA-synth_II/BPL/LPL"/>
</dbReference>
<dbReference type="GO" id="GO:0032543">
    <property type="term" value="P:mitochondrial translation"/>
    <property type="evidence" value="ECO:0000318"/>
    <property type="project" value="GO_Central"/>
</dbReference>
<dbReference type="Gene3D" id="3.40.50.800">
    <property type="entry name" value="Anticodon-binding domain"/>
    <property type="match status" value="1"/>
</dbReference>
<name>K7LK13_SOYBN</name>
<dbReference type="EC" id="6.1.1.21" evidence="1"/>
<evidence type="ECO:0000259" key="5">
    <source>
        <dbReference type="Pfam" id="PF13393"/>
    </source>
</evidence>
<dbReference type="SMR" id="K7LK13"/>
<proteinExistence type="predicted"/>
<dbReference type="SUPFAM" id="SSF52954">
    <property type="entry name" value="Class II aaRS ABD-related"/>
    <property type="match status" value="1"/>
</dbReference>
<dbReference type="GO" id="GO:0004821">
    <property type="term" value="F:histidine-tRNA ligase activity"/>
    <property type="evidence" value="ECO:0000318"/>
    <property type="project" value="GO_Central"/>
</dbReference>
<keyword evidence="8" id="KW-1185">Reference proteome</keyword>
<evidence type="ECO:0000259" key="4">
    <source>
        <dbReference type="Pfam" id="PF03129"/>
    </source>
</evidence>
<dbReference type="InParanoid" id="K7LK13"/>
<evidence type="ECO:0000313" key="8">
    <source>
        <dbReference type="Proteomes" id="UP000008827"/>
    </source>
</evidence>
<dbReference type="HOGENOM" id="CLU_092571_0_0_1"/>
<dbReference type="Gramene" id="KRH34312">
    <property type="protein sequence ID" value="KRH34312"/>
    <property type="gene ID" value="GLYMA_10G175700"/>
</dbReference>
<dbReference type="GO" id="GO:0005829">
    <property type="term" value="C:cytosol"/>
    <property type="evidence" value="ECO:0000318"/>
    <property type="project" value="GO_Central"/>
</dbReference>
<evidence type="ECO:0000256" key="3">
    <source>
        <dbReference type="ARBA" id="ARBA00047639"/>
    </source>
</evidence>
<dbReference type="PANTHER" id="PTHR11476:SF7">
    <property type="entry name" value="HISTIDINE--TRNA LIGASE"/>
    <property type="match status" value="1"/>
</dbReference>
<feature type="domain" description="Anticodon-binding" evidence="4">
    <location>
        <begin position="179"/>
        <end position="214"/>
    </location>
</feature>
<dbReference type="Pfam" id="PF13393">
    <property type="entry name" value="tRNA-synt_His"/>
    <property type="match status" value="1"/>
</dbReference>
<feature type="domain" description="Class II Histidinyl-tRNA synthetase (HisRS)-like catalytic core" evidence="5">
    <location>
        <begin position="5"/>
        <end position="131"/>
    </location>
</feature>
<dbReference type="Pfam" id="PF03129">
    <property type="entry name" value="HGTP_anticodon"/>
    <property type="match status" value="1"/>
</dbReference>
<reference evidence="6 7" key="1">
    <citation type="journal article" date="2010" name="Nature">
        <title>Genome sequence of the palaeopolyploid soybean.</title>
        <authorList>
            <person name="Schmutz J."/>
            <person name="Cannon S.B."/>
            <person name="Schlueter J."/>
            <person name="Ma J."/>
            <person name="Mitros T."/>
            <person name="Nelson W."/>
            <person name="Hyten D.L."/>
            <person name="Song Q."/>
            <person name="Thelen J.J."/>
            <person name="Cheng J."/>
            <person name="Xu D."/>
            <person name="Hellsten U."/>
            <person name="May G.D."/>
            <person name="Yu Y."/>
            <person name="Sakurai T."/>
            <person name="Umezawa T."/>
            <person name="Bhattacharyya M.K."/>
            <person name="Sandhu D."/>
            <person name="Valliyodan B."/>
            <person name="Lindquist E."/>
            <person name="Peto M."/>
            <person name="Grant D."/>
            <person name="Shu S."/>
            <person name="Goodstein D."/>
            <person name="Barry K."/>
            <person name="Futrell-Griggs M."/>
            <person name="Abernathy B."/>
            <person name="Du J."/>
            <person name="Tian Z."/>
            <person name="Zhu L."/>
            <person name="Gill N."/>
            <person name="Joshi T."/>
            <person name="Libault M."/>
            <person name="Sethuraman A."/>
            <person name="Zhang X.-C."/>
            <person name="Shinozaki K."/>
            <person name="Nguyen H.T."/>
            <person name="Wing R.A."/>
            <person name="Cregan P."/>
            <person name="Specht J."/>
            <person name="Grimwood J."/>
            <person name="Rokhsar D."/>
            <person name="Stacey G."/>
            <person name="Shoemaker R.C."/>
            <person name="Jackson S.A."/>
        </authorList>
    </citation>
    <scope>NUCLEOTIDE SEQUENCE [LARGE SCALE GENOMIC DNA]</scope>
    <source>
        <strain evidence="7">cv. Williams 82</strain>
        <tissue evidence="6">Callus</tissue>
    </source>
</reference>
<dbReference type="InterPro" id="IPR004154">
    <property type="entry name" value="Anticodon-bd"/>
</dbReference>
<protein>
    <recommendedName>
        <fullName evidence="1">histidine--tRNA ligase</fullName>
        <ecNumber evidence="1">6.1.1.21</ecNumber>
    </recommendedName>
</protein>